<comment type="subcellular location">
    <subcellularLocation>
        <location evidence="1">Membrane</location>
        <topology evidence="1">Multi-pass membrane protein</topology>
    </subcellularLocation>
</comment>
<feature type="transmembrane region" description="Helical" evidence="7">
    <location>
        <begin position="163"/>
        <end position="182"/>
    </location>
</feature>
<dbReference type="PANTHER" id="PTHR42810:SF2">
    <property type="entry name" value="PURINE PERMEASE C1399.01C-RELATED"/>
    <property type="match status" value="1"/>
</dbReference>
<feature type="transmembrane region" description="Helical" evidence="7">
    <location>
        <begin position="189"/>
        <end position="209"/>
    </location>
</feature>
<evidence type="ECO:0000313" key="8">
    <source>
        <dbReference type="EMBL" id="MST81966.1"/>
    </source>
</evidence>
<evidence type="ECO:0000256" key="4">
    <source>
        <dbReference type="ARBA" id="ARBA00022692"/>
    </source>
</evidence>
<comment type="caution">
    <text evidence="8">The sequence shown here is derived from an EMBL/GenBank/DDBJ whole genome shotgun (WGS) entry which is preliminary data.</text>
</comment>
<dbReference type="GO" id="GO:0005886">
    <property type="term" value="C:plasma membrane"/>
    <property type="evidence" value="ECO:0007669"/>
    <property type="project" value="TreeGrafter"/>
</dbReference>
<dbReference type="EMBL" id="VUMV01000004">
    <property type="protein sequence ID" value="MST81966.1"/>
    <property type="molecule type" value="Genomic_DNA"/>
</dbReference>
<accession>A0A7X2P8Y0</accession>
<keyword evidence="5 7" id="KW-1133">Transmembrane helix</keyword>
<feature type="transmembrane region" description="Helical" evidence="7">
    <location>
        <begin position="342"/>
        <end position="361"/>
    </location>
</feature>
<sequence length="459" mass="48187">MKLAYSVEEKPPFKKNLVYAFQQLLAIIAATLLVPALVNLGTAGGTEVTMSQPAALFGAGAGTLLYVFCTKKRSPIFLGSSFAFISPLIGACSFGYFGIFLGAVFAGAVYVILAVIIAFVGTKWVDRLMPPVIIGPTVALIGLSLCTSAVSNLNNTSSGDYNLIAILCGLIAFLVTVAASVYGGSHIRMIPFIIGILAGYLVASVFTVIGRAAGIPYLQIVNYTPLADNFRNLSAASFFSVPQFTFLGMLENGTKSLGGAVGVANVLLLFAPVALVVFAEHIADHENLSTVIGRNLIKDPGLHRTLLGDGLGSILGSFFGGCPNTSYGEAIGCVAITGDASIYTIILTAVLCLLCSFFTPFVAFVNTIPVCVIGGICIALYGFIAVSGLKMIQKVDLDDNRNLFVVSTILVLGIGGLTLDFVRIQITSIATALLMGILVNLVLHRGDKKENTAKSEKQE</sequence>
<dbReference type="InterPro" id="IPR006043">
    <property type="entry name" value="NCS2"/>
</dbReference>
<feature type="transmembrane region" description="Helical" evidence="7">
    <location>
        <begin position="367"/>
        <end position="389"/>
    </location>
</feature>
<dbReference type="RefSeq" id="WP_154457882.1">
    <property type="nucleotide sequence ID" value="NZ_VUMV01000004.1"/>
</dbReference>
<protein>
    <submittedName>
        <fullName evidence="8">Uracil-xanthine permease</fullName>
    </submittedName>
</protein>
<feature type="transmembrane region" description="Helical" evidence="7">
    <location>
        <begin position="50"/>
        <end position="69"/>
    </location>
</feature>
<keyword evidence="9" id="KW-1185">Reference proteome</keyword>
<evidence type="ECO:0000256" key="3">
    <source>
        <dbReference type="ARBA" id="ARBA00022448"/>
    </source>
</evidence>
<comment type="similarity">
    <text evidence="2">Belongs to the nucleobase:cation symporter-2 (NCS2) (TC 2.A.40) family.</text>
</comment>
<dbReference type="Pfam" id="PF00860">
    <property type="entry name" value="Xan_ur_permease"/>
    <property type="match status" value="1"/>
</dbReference>
<evidence type="ECO:0000256" key="5">
    <source>
        <dbReference type="ARBA" id="ARBA00022989"/>
    </source>
</evidence>
<keyword evidence="6 7" id="KW-0472">Membrane</keyword>
<dbReference type="Proteomes" id="UP000466864">
    <property type="component" value="Unassembled WGS sequence"/>
</dbReference>
<dbReference type="GO" id="GO:0042907">
    <property type="term" value="F:xanthine transmembrane transporter activity"/>
    <property type="evidence" value="ECO:0007669"/>
    <property type="project" value="TreeGrafter"/>
</dbReference>
<dbReference type="PANTHER" id="PTHR42810">
    <property type="entry name" value="PURINE PERMEASE C1399.01C-RELATED"/>
    <property type="match status" value="1"/>
</dbReference>
<feature type="transmembrane region" description="Helical" evidence="7">
    <location>
        <begin position="132"/>
        <end position="151"/>
    </location>
</feature>
<evidence type="ECO:0000256" key="7">
    <source>
        <dbReference type="SAM" id="Phobius"/>
    </source>
</evidence>
<feature type="transmembrane region" description="Helical" evidence="7">
    <location>
        <begin position="103"/>
        <end position="120"/>
    </location>
</feature>
<keyword evidence="3" id="KW-0813">Transport</keyword>
<feature type="transmembrane region" description="Helical" evidence="7">
    <location>
        <begin position="424"/>
        <end position="443"/>
    </location>
</feature>
<evidence type="ECO:0000313" key="9">
    <source>
        <dbReference type="Proteomes" id="UP000466864"/>
    </source>
</evidence>
<feature type="transmembrane region" description="Helical" evidence="7">
    <location>
        <begin position="76"/>
        <end position="97"/>
    </location>
</feature>
<keyword evidence="4 7" id="KW-0812">Transmembrane</keyword>
<evidence type="ECO:0000256" key="2">
    <source>
        <dbReference type="ARBA" id="ARBA00008821"/>
    </source>
</evidence>
<organism evidence="8 9">
    <name type="scientific">Bilifractor porci</name>
    <dbReference type="NCBI Taxonomy" id="2606636"/>
    <lineage>
        <taxon>Bacteria</taxon>
        <taxon>Bacillati</taxon>
        <taxon>Bacillota</taxon>
        <taxon>Clostridia</taxon>
        <taxon>Lachnospirales</taxon>
        <taxon>Lachnospiraceae</taxon>
        <taxon>Bilifractor</taxon>
    </lineage>
</organism>
<feature type="transmembrane region" description="Helical" evidence="7">
    <location>
        <begin position="257"/>
        <end position="279"/>
    </location>
</feature>
<reference evidence="8 9" key="1">
    <citation type="submission" date="2019-08" db="EMBL/GenBank/DDBJ databases">
        <title>In-depth cultivation of the pig gut microbiome towards novel bacterial diversity and tailored functional studies.</title>
        <authorList>
            <person name="Wylensek D."/>
            <person name="Hitch T.C.A."/>
            <person name="Clavel T."/>
        </authorList>
    </citation>
    <scope>NUCLEOTIDE SEQUENCE [LARGE SCALE GENOMIC DNA]</scope>
    <source>
        <strain evidence="8 9">Oil+RF-744-WCA-WT-13</strain>
    </source>
</reference>
<gene>
    <name evidence="8" type="ORF">FYJ60_06515</name>
</gene>
<feature type="transmembrane region" description="Helical" evidence="7">
    <location>
        <begin position="20"/>
        <end position="38"/>
    </location>
</feature>
<dbReference type="AlphaFoldDB" id="A0A7X2P8Y0"/>
<feature type="transmembrane region" description="Helical" evidence="7">
    <location>
        <begin position="401"/>
        <end position="418"/>
    </location>
</feature>
<name>A0A7X2P8Y0_9FIRM</name>
<proteinExistence type="inferred from homology"/>
<evidence type="ECO:0000256" key="6">
    <source>
        <dbReference type="ARBA" id="ARBA00023136"/>
    </source>
</evidence>
<evidence type="ECO:0000256" key="1">
    <source>
        <dbReference type="ARBA" id="ARBA00004141"/>
    </source>
</evidence>